<dbReference type="InterPro" id="IPR003594">
    <property type="entry name" value="HATPase_dom"/>
</dbReference>
<comment type="catalytic activity">
    <reaction evidence="1">
        <text>ATP + protein L-histidine = ADP + protein N-phospho-L-histidine.</text>
        <dbReference type="EC" id="2.7.13.3"/>
    </reaction>
</comment>
<dbReference type="GO" id="GO:0000155">
    <property type="term" value="F:phosphorelay sensor kinase activity"/>
    <property type="evidence" value="ECO:0007669"/>
    <property type="project" value="InterPro"/>
</dbReference>
<dbReference type="EMBL" id="UGQL01000001">
    <property type="protein sequence ID" value="STZ28675.1"/>
    <property type="molecule type" value="Genomic_DNA"/>
</dbReference>
<name>A0A378RNX3_MYROD</name>
<evidence type="ECO:0000256" key="3">
    <source>
        <dbReference type="ARBA" id="ARBA00022553"/>
    </source>
</evidence>
<dbReference type="EC" id="2.7.13.3" evidence="2"/>
<dbReference type="InterPro" id="IPR005467">
    <property type="entry name" value="His_kinase_dom"/>
</dbReference>
<feature type="domain" description="Histidine kinase" evidence="5">
    <location>
        <begin position="244"/>
        <end position="442"/>
    </location>
</feature>
<protein>
    <recommendedName>
        <fullName evidence="2">histidine kinase</fullName>
        <ecNumber evidence="2">2.7.13.3</ecNumber>
    </recommendedName>
</protein>
<dbReference type="PANTHER" id="PTHR43547:SF2">
    <property type="entry name" value="HYBRID SIGNAL TRANSDUCTION HISTIDINE KINASE C"/>
    <property type="match status" value="1"/>
</dbReference>
<dbReference type="RefSeq" id="WP_115091577.1">
    <property type="nucleotide sequence ID" value="NZ_CP068107.1"/>
</dbReference>
<dbReference type="PROSITE" id="PS50109">
    <property type="entry name" value="HIS_KIN"/>
    <property type="match status" value="1"/>
</dbReference>
<evidence type="ECO:0000256" key="1">
    <source>
        <dbReference type="ARBA" id="ARBA00000085"/>
    </source>
</evidence>
<dbReference type="CDD" id="cd00082">
    <property type="entry name" value="HisKA"/>
    <property type="match status" value="1"/>
</dbReference>
<keyword evidence="4" id="KW-0472">Membrane</keyword>
<evidence type="ECO:0000313" key="6">
    <source>
        <dbReference type="EMBL" id="STZ28675.1"/>
    </source>
</evidence>
<dbReference type="InterPro" id="IPR004358">
    <property type="entry name" value="Sig_transdc_His_kin-like_C"/>
</dbReference>
<keyword evidence="7" id="KW-1185">Reference proteome</keyword>
<keyword evidence="4" id="KW-0812">Transmembrane</keyword>
<gene>
    <name evidence="6" type="primary">phoR_1</name>
    <name evidence="6" type="ORF">NCTC11179_02243</name>
</gene>
<dbReference type="InterPro" id="IPR036890">
    <property type="entry name" value="HATPase_C_sf"/>
</dbReference>
<keyword evidence="6" id="KW-0808">Transferase</keyword>
<dbReference type="Pfam" id="PF02518">
    <property type="entry name" value="HATPase_c"/>
    <property type="match status" value="1"/>
</dbReference>
<proteinExistence type="predicted"/>
<accession>A0A378RNX3</accession>
<feature type="transmembrane region" description="Helical" evidence="4">
    <location>
        <begin position="203"/>
        <end position="223"/>
    </location>
</feature>
<keyword evidence="4" id="KW-1133">Transmembrane helix</keyword>
<dbReference type="CDD" id="cd00075">
    <property type="entry name" value="HATPase"/>
    <property type="match status" value="1"/>
</dbReference>
<dbReference type="AlphaFoldDB" id="A0A378RNX3"/>
<feature type="transmembrane region" description="Helical" evidence="4">
    <location>
        <begin position="7"/>
        <end position="29"/>
    </location>
</feature>
<dbReference type="PRINTS" id="PR00344">
    <property type="entry name" value="BCTRLSENSOR"/>
</dbReference>
<evidence type="ECO:0000313" key="7">
    <source>
        <dbReference type="Proteomes" id="UP000255024"/>
    </source>
</evidence>
<dbReference type="PANTHER" id="PTHR43547">
    <property type="entry name" value="TWO-COMPONENT HISTIDINE KINASE"/>
    <property type="match status" value="1"/>
</dbReference>
<keyword evidence="3" id="KW-0597">Phosphoprotein</keyword>
<evidence type="ECO:0000256" key="2">
    <source>
        <dbReference type="ARBA" id="ARBA00012438"/>
    </source>
</evidence>
<evidence type="ECO:0000259" key="5">
    <source>
        <dbReference type="PROSITE" id="PS50109"/>
    </source>
</evidence>
<dbReference type="Proteomes" id="UP000255024">
    <property type="component" value="Unassembled WGS sequence"/>
</dbReference>
<evidence type="ECO:0000256" key="4">
    <source>
        <dbReference type="SAM" id="Phobius"/>
    </source>
</evidence>
<dbReference type="SUPFAM" id="SSF47384">
    <property type="entry name" value="Homodimeric domain of signal transducing histidine kinase"/>
    <property type="match status" value="1"/>
</dbReference>
<dbReference type="Gene3D" id="3.30.565.10">
    <property type="entry name" value="Histidine kinase-like ATPase, C-terminal domain"/>
    <property type="match status" value="1"/>
</dbReference>
<organism evidence="6 7">
    <name type="scientific">Myroides odoratus</name>
    <name type="common">Flavobacterium odoratum</name>
    <dbReference type="NCBI Taxonomy" id="256"/>
    <lineage>
        <taxon>Bacteria</taxon>
        <taxon>Pseudomonadati</taxon>
        <taxon>Bacteroidota</taxon>
        <taxon>Flavobacteriia</taxon>
        <taxon>Flavobacteriales</taxon>
        <taxon>Flavobacteriaceae</taxon>
        <taxon>Myroides</taxon>
    </lineage>
</organism>
<dbReference type="SMART" id="SM00387">
    <property type="entry name" value="HATPase_c"/>
    <property type="match status" value="1"/>
</dbReference>
<dbReference type="SUPFAM" id="SSF55874">
    <property type="entry name" value="ATPase domain of HSP90 chaperone/DNA topoisomerase II/histidine kinase"/>
    <property type="match status" value="1"/>
</dbReference>
<dbReference type="InterPro" id="IPR036097">
    <property type="entry name" value="HisK_dim/P_sf"/>
</dbReference>
<reference evidence="6 7" key="1">
    <citation type="submission" date="2018-06" db="EMBL/GenBank/DDBJ databases">
        <authorList>
            <consortium name="Pathogen Informatics"/>
            <person name="Doyle S."/>
        </authorList>
    </citation>
    <scope>NUCLEOTIDE SEQUENCE [LARGE SCALE GENOMIC DNA]</scope>
    <source>
        <strain evidence="6 7">NCTC11179</strain>
    </source>
</reference>
<dbReference type="InterPro" id="IPR003661">
    <property type="entry name" value="HisK_dim/P_dom"/>
</dbReference>
<dbReference type="Gene3D" id="1.10.287.130">
    <property type="match status" value="1"/>
</dbReference>
<sequence>MKYSKPKYYLIAFSLFYLFLIGIMVFYFLQVLDLKRKEVHKIAHDKIDEIESLLAFEKKTKKKDNVLYHAVLDLLQKKATIEEIKEQHASYFVSTSKDATHKIDSAFADLGYKMAYRIDLTHVILNSTKENVLNAPVTILETEQKIGHAHRVNSSEWEVEESSKNKSDEPCVDCPEDYSNHFIVKQEKYIEVLNFNSIALRELAPLLLASFFICMFILILYFITYKTIKKKEQEVLSLHNMVDNVSHEFKLPIATLKYGCNNLKQEYDSPTVALIQRQIDRLERLQNQLGVVSDTDELPFTHANFTQLIEDLKLRNQAIDFKISWQADEEIQLPQTAMETMILNLVENGIKYGGTQLTCTIQHKENKLYIEVSDNGIGIEKKELNLIFRKFYRIIHNNVHNTLGLGIGLYQVKQIVEKYQGSIQVNSKLTVGTTFIICIPYA</sequence>